<keyword evidence="2" id="KW-0472">Membrane</keyword>
<feature type="compositionally biased region" description="Low complexity" evidence="1">
    <location>
        <begin position="43"/>
        <end position="54"/>
    </location>
</feature>
<protein>
    <submittedName>
        <fullName evidence="3">Uncharacterized protein</fullName>
    </submittedName>
</protein>
<dbReference type="Proteomes" id="UP001302367">
    <property type="component" value="Chromosome 7"/>
</dbReference>
<feature type="region of interest" description="Disordered" evidence="1">
    <location>
        <begin position="1"/>
        <end position="59"/>
    </location>
</feature>
<name>A0A2G5HHR4_CERBT</name>
<evidence type="ECO:0000256" key="2">
    <source>
        <dbReference type="SAM" id="Phobius"/>
    </source>
</evidence>
<sequence length="131" mass="13610">MSETATTTITTCEREESLSWSATGGDSNHIAITVPDGADPAPESVSSADSTTSDDTVETKDDQTMMAILIPTALLTLFAVACVAGSRVSGQLEEAAQELAELSIVTESLEESEEPLDENVLSIATDSAEKG</sequence>
<evidence type="ECO:0000313" key="4">
    <source>
        <dbReference type="EMBL" id="WPB06554.1"/>
    </source>
</evidence>
<proteinExistence type="predicted"/>
<dbReference type="EMBL" id="CP134190">
    <property type="protein sequence ID" value="WPB06554.1"/>
    <property type="molecule type" value="Genomic_DNA"/>
</dbReference>
<keyword evidence="6" id="KW-1185">Reference proteome</keyword>
<reference evidence="4 6" key="2">
    <citation type="submission" date="2023-09" db="EMBL/GenBank/DDBJ databases">
        <title>Complete-Gapless Cercospora beticola genome.</title>
        <authorList>
            <person name="Wyatt N.A."/>
            <person name="Spanner R.E."/>
            <person name="Bolton M.D."/>
        </authorList>
    </citation>
    <scope>NUCLEOTIDE SEQUENCE [LARGE SCALE GENOMIC DNA]</scope>
    <source>
        <strain evidence="4">Cb09-40</strain>
    </source>
</reference>
<dbReference type="EMBL" id="LKMD01000106">
    <property type="protein sequence ID" value="PIA92104.1"/>
    <property type="molecule type" value="Genomic_DNA"/>
</dbReference>
<gene>
    <name evidence="3" type="ORF">CB0940_09157</name>
    <name evidence="4" type="ORF">RHO25_011211</name>
</gene>
<feature type="compositionally biased region" description="Low complexity" evidence="1">
    <location>
        <begin position="1"/>
        <end position="11"/>
    </location>
</feature>
<keyword evidence="2" id="KW-0812">Transmembrane</keyword>
<evidence type="ECO:0000256" key="1">
    <source>
        <dbReference type="SAM" id="MobiDB-lite"/>
    </source>
</evidence>
<feature type="transmembrane region" description="Helical" evidence="2">
    <location>
        <begin position="65"/>
        <end position="84"/>
    </location>
</feature>
<evidence type="ECO:0000313" key="5">
    <source>
        <dbReference type="Proteomes" id="UP000230605"/>
    </source>
</evidence>
<keyword evidence="2" id="KW-1133">Transmembrane helix</keyword>
<reference evidence="3 5" key="1">
    <citation type="submission" date="2015-10" db="EMBL/GenBank/DDBJ databases">
        <title>The cercosporin biosynthetic gene cluster was horizontally transferred to several fungal lineages and shown to be expanded in Cercospora beticola based on microsynteny with recipient genomes.</title>
        <authorList>
            <person name="De Jonge R."/>
            <person name="Ebert M.K."/>
            <person name="Suttle J.C."/>
            <person name="Jurick Ii W.M."/>
            <person name="Secor G.A."/>
            <person name="Thomma B.P."/>
            <person name="Van De Peer Y."/>
            <person name="Bolton M.D."/>
        </authorList>
    </citation>
    <scope>NUCLEOTIDE SEQUENCE [LARGE SCALE GENOMIC DNA]</scope>
    <source>
        <strain evidence="3 5">09-40</strain>
    </source>
</reference>
<accession>A0A2G5HHR4</accession>
<evidence type="ECO:0000313" key="3">
    <source>
        <dbReference type="EMBL" id="PIA92104.1"/>
    </source>
</evidence>
<organism evidence="3 5">
    <name type="scientific">Cercospora beticola</name>
    <name type="common">Sugarbeet leaf spot fungus</name>
    <dbReference type="NCBI Taxonomy" id="122368"/>
    <lineage>
        <taxon>Eukaryota</taxon>
        <taxon>Fungi</taxon>
        <taxon>Dikarya</taxon>
        <taxon>Ascomycota</taxon>
        <taxon>Pezizomycotina</taxon>
        <taxon>Dothideomycetes</taxon>
        <taxon>Dothideomycetidae</taxon>
        <taxon>Mycosphaerellales</taxon>
        <taxon>Mycosphaerellaceae</taxon>
        <taxon>Cercospora</taxon>
    </lineage>
</organism>
<dbReference type="AlphaFoldDB" id="A0A2G5HHR4"/>
<evidence type="ECO:0000313" key="6">
    <source>
        <dbReference type="Proteomes" id="UP001302367"/>
    </source>
</evidence>
<dbReference type="Proteomes" id="UP000230605">
    <property type="component" value="Chromosome 7"/>
</dbReference>